<dbReference type="RefSeq" id="WP_377000267.1">
    <property type="nucleotide sequence ID" value="NZ_JBHSLC010000118.1"/>
</dbReference>
<gene>
    <name evidence="3" type="ORF">ACFPMG_33470</name>
</gene>
<dbReference type="Proteomes" id="UP001596166">
    <property type="component" value="Unassembled WGS sequence"/>
</dbReference>
<dbReference type="InterPro" id="IPR006442">
    <property type="entry name" value="Antitoxin_Phd/YefM"/>
</dbReference>
<accession>A0ABW0GGG5</accession>
<dbReference type="PANTHER" id="PTHR33713:SF6">
    <property type="entry name" value="ANTITOXIN YEFM"/>
    <property type="match status" value="1"/>
</dbReference>
<dbReference type="SUPFAM" id="SSF143120">
    <property type="entry name" value="YefM-like"/>
    <property type="match status" value="1"/>
</dbReference>
<evidence type="ECO:0000313" key="3">
    <source>
        <dbReference type="EMBL" id="MFC5359914.1"/>
    </source>
</evidence>
<evidence type="ECO:0000256" key="1">
    <source>
        <dbReference type="ARBA" id="ARBA00009981"/>
    </source>
</evidence>
<evidence type="ECO:0000256" key="2">
    <source>
        <dbReference type="RuleBase" id="RU362080"/>
    </source>
</evidence>
<proteinExistence type="inferred from homology"/>
<keyword evidence="4" id="KW-1185">Reference proteome</keyword>
<dbReference type="EMBL" id="JBHSLC010000118">
    <property type="protein sequence ID" value="MFC5359914.1"/>
    <property type="molecule type" value="Genomic_DNA"/>
</dbReference>
<comment type="function">
    <text evidence="2">Antitoxin component of a type II toxin-antitoxin (TA) system.</text>
</comment>
<organism evidence="3 4">
    <name type="scientific">Azospirillum himalayense</name>
    <dbReference type="NCBI Taxonomy" id="654847"/>
    <lineage>
        <taxon>Bacteria</taxon>
        <taxon>Pseudomonadati</taxon>
        <taxon>Pseudomonadota</taxon>
        <taxon>Alphaproteobacteria</taxon>
        <taxon>Rhodospirillales</taxon>
        <taxon>Azospirillaceae</taxon>
        <taxon>Azospirillum</taxon>
    </lineage>
</organism>
<comment type="caution">
    <text evidence="3">The sequence shown here is derived from an EMBL/GenBank/DDBJ whole genome shotgun (WGS) entry which is preliminary data.</text>
</comment>
<dbReference type="Pfam" id="PF02604">
    <property type="entry name" value="PhdYeFM_antitox"/>
    <property type="match status" value="1"/>
</dbReference>
<dbReference type="Gene3D" id="3.40.1620.10">
    <property type="entry name" value="YefM-like domain"/>
    <property type="match status" value="1"/>
</dbReference>
<comment type="similarity">
    <text evidence="1 2">Belongs to the phD/YefM antitoxin family.</text>
</comment>
<evidence type="ECO:0000313" key="4">
    <source>
        <dbReference type="Proteomes" id="UP001596166"/>
    </source>
</evidence>
<dbReference type="InterPro" id="IPR051405">
    <property type="entry name" value="phD/YefM_antitoxin"/>
</dbReference>
<name>A0ABW0GGG5_9PROT</name>
<dbReference type="NCBIfam" id="TIGR01552">
    <property type="entry name" value="phd_fam"/>
    <property type="match status" value="1"/>
</dbReference>
<protein>
    <recommendedName>
        <fullName evidence="2">Antitoxin</fullName>
    </recommendedName>
</protein>
<dbReference type="PANTHER" id="PTHR33713">
    <property type="entry name" value="ANTITOXIN YAFN-RELATED"/>
    <property type="match status" value="1"/>
</dbReference>
<sequence length="83" mass="9323">MQSIPATEAKNRFGQAIERALVEPVAITKSGRPVVFMISASEYNRLTEIDEYLLEQKALEAEKTGYITEKESIELMESLSSIK</sequence>
<dbReference type="InterPro" id="IPR036165">
    <property type="entry name" value="YefM-like_sf"/>
</dbReference>
<reference evidence="4" key="1">
    <citation type="journal article" date="2019" name="Int. J. Syst. Evol. Microbiol.">
        <title>The Global Catalogue of Microorganisms (GCM) 10K type strain sequencing project: providing services to taxonomists for standard genome sequencing and annotation.</title>
        <authorList>
            <consortium name="The Broad Institute Genomics Platform"/>
            <consortium name="The Broad Institute Genome Sequencing Center for Infectious Disease"/>
            <person name="Wu L."/>
            <person name="Ma J."/>
        </authorList>
    </citation>
    <scope>NUCLEOTIDE SEQUENCE [LARGE SCALE GENOMIC DNA]</scope>
    <source>
        <strain evidence="4">CCUG 58760</strain>
    </source>
</reference>